<evidence type="ECO:0000256" key="2">
    <source>
        <dbReference type="ARBA" id="ARBA00022771"/>
    </source>
</evidence>
<dbReference type="Pfam" id="PF21173">
    <property type="entry name" value="DksA-like_N"/>
    <property type="match status" value="1"/>
</dbReference>
<dbReference type="InterPro" id="IPR037187">
    <property type="entry name" value="DnaK_N"/>
</dbReference>
<dbReference type="AlphaFoldDB" id="A0A942A1F6"/>
<evidence type="ECO:0000256" key="1">
    <source>
        <dbReference type="ARBA" id="ARBA00022723"/>
    </source>
</evidence>
<dbReference type="GO" id="GO:0008270">
    <property type="term" value="F:zinc ion binding"/>
    <property type="evidence" value="ECO:0007669"/>
    <property type="project" value="UniProtKB-KW"/>
</dbReference>
<dbReference type="PANTHER" id="PTHR33823:SF4">
    <property type="entry name" value="GENERAL STRESS PROTEIN 16O"/>
    <property type="match status" value="1"/>
</dbReference>
<dbReference type="Proteomes" id="UP000722750">
    <property type="component" value="Unassembled WGS sequence"/>
</dbReference>
<evidence type="ECO:0000313" key="9">
    <source>
        <dbReference type="Proteomes" id="UP000722750"/>
    </source>
</evidence>
<sequence length="130" mass="14788">MSFSDIILYGNEETTMKKYERIRRKLLNRRDEIEGRLNKVDQDILHTDGAPSPDSGEQAIERENDDVLEALGGIARSELVQINEALARIEQNEYGICTLCKKPISAERLEAIPFADRCIKCADKDVEDTF</sequence>
<evidence type="ECO:0000256" key="5">
    <source>
        <dbReference type="SAM" id="Coils"/>
    </source>
</evidence>
<evidence type="ECO:0000313" key="8">
    <source>
        <dbReference type="EMBL" id="MBS1259123.1"/>
    </source>
</evidence>
<keyword evidence="3" id="KW-0862">Zinc</keyword>
<dbReference type="InterPro" id="IPR000962">
    <property type="entry name" value="Znf_DskA_TraR"/>
</dbReference>
<keyword evidence="2" id="KW-0863">Zinc-finger</keyword>
<evidence type="ECO:0000256" key="3">
    <source>
        <dbReference type="ARBA" id="ARBA00022833"/>
    </source>
</evidence>
<gene>
    <name evidence="8" type="ORF">MAG551_02189</name>
</gene>
<dbReference type="SUPFAM" id="SSF109635">
    <property type="entry name" value="DnaK suppressor protein DksA, alpha-hairpin domain"/>
    <property type="match status" value="1"/>
</dbReference>
<keyword evidence="1" id="KW-0479">Metal-binding</keyword>
<feature type="domain" description="Zinc finger DksA/TraR C4-type" evidence="6">
    <location>
        <begin position="93"/>
        <end position="124"/>
    </location>
</feature>
<evidence type="ECO:0000256" key="4">
    <source>
        <dbReference type="PROSITE-ProRule" id="PRU00510"/>
    </source>
</evidence>
<proteinExistence type="predicted"/>
<accession>A0A942A1F6</accession>
<dbReference type="EMBL" id="JAANXD010000081">
    <property type="protein sequence ID" value="MBS1259123.1"/>
    <property type="molecule type" value="Genomic_DNA"/>
</dbReference>
<name>A0A942A1F6_9BACT</name>
<feature type="coiled-coil region" evidence="5">
    <location>
        <begin position="16"/>
        <end position="43"/>
    </location>
</feature>
<dbReference type="SUPFAM" id="SSF57716">
    <property type="entry name" value="Glucocorticoid receptor-like (DNA-binding domain)"/>
    <property type="match status" value="1"/>
</dbReference>
<organism evidence="8 9">
    <name type="scientific">Candidatus Scalindua arabica</name>
    <dbReference type="NCBI Taxonomy" id="1127984"/>
    <lineage>
        <taxon>Bacteria</taxon>
        <taxon>Pseudomonadati</taxon>
        <taxon>Planctomycetota</taxon>
        <taxon>Candidatus Brocadiia</taxon>
        <taxon>Candidatus Brocadiales</taxon>
        <taxon>Candidatus Scalinduaceae</taxon>
        <taxon>Candidatus Scalindua</taxon>
    </lineage>
</organism>
<protein>
    <submittedName>
        <fullName evidence="8">RNA polymerase-binding transcription factor DksA</fullName>
    </submittedName>
</protein>
<dbReference type="PROSITE" id="PS51128">
    <property type="entry name" value="ZF_DKSA_2"/>
    <property type="match status" value="1"/>
</dbReference>
<dbReference type="Gene3D" id="1.20.120.910">
    <property type="entry name" value="DksA, coiled-coil domain"/>
    <property type="match status" value="1"/>
</dbReference>
<dbReference type="Pfam" id="PF01258">
    <property type="entry name" value="zf-dskA_traR"/>
    <property type="match status" value="1"/>
</dbReference>
<feature type="zinc finger region" description="dksA C4-type" evidence="4">
    <location>
        <begin position="97"/>
        <end position="121"/>
    </location>
</feature>
<evidence type="ECO:0000259" key="7">
    <source>
        <dbReference type="Pfam" id="PF21173"/>
    </source>
</evidence>
<evidence type="ECO:0000259" key="6">
    <source>
        <dbReference type="Pfam" id="PF01258"/>
    </source>
</evidence>
<dbReference type="InterPro" id="IPR048487">
    <property type="entry name" value="DksA-like_N"/>
</dbReference>
<comment type="caution">
    <text evidence="8">The sequence shown here is derived from an EMBL/GenBank/DDBJ whole genome shotgun (WGS) entry which is preliminary data.</text>
</comment>
<dbReference type="PANTHER" id="PTHR33823">
    <property type="entry name" value="RNA POLYMERASE-BINDING TRANSCRIPTION FACTOR DKSA-RELATED"/>
    <property type="match status" value="1"/>
</dbReference>
<reference evidence="8" key="1">
    <citation type="journal article" date="2021" name="ISME J.">
        <title>Fine-scale metabolic discontinuity in a stratified prokaryote microbiome of a Red Sea deep halocline.</title>
        <authorList>
            <person name="Michoud G."/>
            <person name="Ngugi D.K."/>
            <person name="Barozzi A."/>
            <person name="Merlino G."/>
            <person name="Calleja M.L."/>
            <person name="Delgado-Huertas A."/>
            <person name="Moran X.A.G."/>
            <person name="Daffonchio D."/>
        </authorList>
    </citation>
    <scope>NUCLEOTIDE SEQUENCE</scope>
    <source>
        <strain evidence="8">SuakinDeep_MAG55_1</strain>
    </source>
</reference>
<keyword evidence="5" id="KW-0175">Coiled coil</keyword>
<feature type="domain" description="DnaK suppressor protein-like N-terminal" evidence="7">
    <location>
        <begin position="24"/>
        <end position="89"/>
    </location>
</feature>